<gene>
    <name evidence="2" type="ORF">CTEN210_02110</name>
</gene>
<reference evidence="2 3" key="1">
    <citation type="journal article" date="2021" name="Sci. Rep.">
        <title>The genome of the diatom Chaetoceros tenuissimus carries an ancient integrated fragment of an extant virus.</title>
        <authorList>
            <person name="Hongo Y."/>
            <person name="Kimura K."/>
            <person name="Takaki Y."/>
            <person name="Yoshida Y."/>
            <person name="Baba S."/>
            <person name="Kobayashi G."/>
            <person name="Nagasaki K."/>
            <person name="Hano T."/>
            <person name="Tomaru Y."/>
        </authorList>
    </citation>
    <scope>NUCLEOTIDE SEQUENCE [LARGE SCALE GENOMIC DNA]</scope>
    <source>
        <strain evidence="2 3">NIES-3715</strain>
    </source>
</reference>
<dbReference type="EMBL" id="BLLK01000022">
    <property type="protein sequence ID" value="GFH45636.1"/>
    <property type="molecule type" value="Genomic_DNA"/>
</dbReference>
<feature type="region of interest" description="Disordered" evidence="1">
    <location>
        <begin position="90"/>
        <end position="109"/>
    </location>
</feature>
<sequence length="109" mass="12161">MCLSSSYLRDKNTTPASESDLTSGINIDSEIEVILDHSHGKNPYHQHRTVVVPSTGTVFEESTASKYQAYHSIGTDHELDFEDLLAEAHDAITSQKDGRKETVKESHHH</sequence>
<dbReference type="Proteomes" id="UP001054902">
    <property type="component" value="Unassembled WGS sequence"/>
</dbReference>
<proteinExistence type="predicted"/>
<evidence type="ECO:0000313" key="2">
    <source>
        <dbReference type="EMBL" id="GFH45636.1"/>
    </source>
</evidence>
<protein>
    <submittedName>
        <fullName evidence="2">Uncharacterized protein</fullName>
    </submittedName>
</protein>
<comment type="caution">
    <text evidence="2">The sequence shown here is derived from an EMBL/GenBank/DDBJ whole genome shotgun (WGS) entry which is preliminary data.</text>
</comment>
<organism evidence="2 3">
    <name type="scientific">Chaetoceros tenuissimus</name>
    <dbReference type="NCBI Taxonomy" id="426638"/>
    <lineage>
        <taxon>Eukaryota</taxon>
        <taxon>Sar</taxon>
        <taxon>Stramenopiles</taxon>
        <taxon>Ochrophyta</taxon>
        <taxon>Bacillariophyta</taxon>
        <taxon>Coscinodiscophyceae</taxon>
        <taxon>Chaetocerotophycidae</taxon>
        <taxon>Chaetocerotales</taxon>
        <taxon>Chaetocerotaceae</taxon>
        <taxon>Chaetoceros</taxon>
    </lineage>
</organism>
<keyword evidence="3" id="KW-1185">Reference proteome</keyword>
<evidence type="ECO:0000313" key="3">
    <source>
        <dbReference type="Proteomes" id="UP001054902"/>
    </source>
</evidence>
<dbReference type="AlphaFoldDB" id="A0AAD3CIU0"/>
<evidence type="ECO:0000256" key="1">
    <source>
        <dbReference type="SAM" id="MobiDB-lite"/>
    </source>
</evidence>
<name>A0AAD3CIU0_9STRA</name>
<accession>A0AAD3CIU0</accession>
<feature type="region of interest" description="Disordered" evidence="1">
    <location>
        <begin position="1"/>
        <end position="23"/>
    </location>
</feature>